<dbReference type="AlphaFoldDB" id="A0A7W8IQ44"/>
<gene>
    <name evidence="1" type="ORF">HNQ34_001763</name>
</gene>
<dbReference type="EMBL" id="JACHEP010000008">
    <property type="protein sequence ID" value="MBB5324665.1"/>
    <property type="molecule type" value="Genomic_DNA"/>
</dbReference>
<organism evidence="1 2">
    <name type="scientific">Anoxybacteroides tepidamans</name>
    <dbReference type="NCBI Taxonomy" id="265948"/>
    <lineage>
        <taxon>Bacteria</taxon>
        <taxon>Bacillati</taxon>
        <taxon>Bacillota</taxon>
        <taxon>Bacilli</taxon>
        <taxon>Bacillales</taxon>
        <taxon>Anoxybacillaceae</taxon>
        <taxon>Anoxybacteroides</taxon>
    </lineage>
</organism>
<keyword evidence="2" id="KW-1185">Reference proteome</keyword>
<evidence type="ECO:0000313" key="1">
    <source>
        <dbReference type="EMBL" id="MBB5324665.1"/>
    </source>
</evidence>
<dbReference type="Proteomes" id="UP000520011">
    <property type="component" value="Unassembled WGS sequence"/>
</dbReference>
<sequence>MKRTRIVEYENMPVRYNPNLCQVCKHFTGTTCRIHVSNVERQTTITQIYCIRKIDFNNPFKRKNRCQLQEQYMNPFHVQRLDEE</sequence>
<accession>A0A7W8IQ44</accession>
<evidence type="ECO:0000313" key="2">
    <source>
        <dbReference type="Proteomes" id="UP000520011"/>
    </source>
</evidence>
<name>A0A7W8IQ44_9BACL</name>
<proteinExistence type="predicted"/>
<reference evidence="1 2" key="1">
    <citation type="submission" date="2020-08" db="EMBL/GenBank/DDBJ databases">
        <title>Genomic Encyclopedia of Type Strains, Phase IV (KMG-IV): sequencing the most valuable type-strain genomes for metagenomic binning, comparative biology and taxonomic classification.</title>
        <authorList>
            <person name="Goeker M."/>
        </authorList>
    </citation>
    <scope>NUCLEOTIDE SEQUENCE [LARGE SCALE GENOMIC DNA]</scope>
    <source>
        <strain evidence="1 2">DSM 16325</strain>
    </source>
</reference>
<protein>
    <submittedName>
        <fullName evidence="1">Uncharacterized protein</fullName>
    </submittedName>
</protein>
<comment type="caution">
    <text evidence="1">The sequence shown here is derived from an EMBL/GenBank/DDBJ whole genome shotgun (WGS) entry which is preliminary data.</text>
</comment>